<evidence type="ECO:0000313" key="2">
    <source>
        <dbReference type="Proteomes" id="UP000694553"/>
    </source>
</evidence>
<proteinExistence type="predicted"/>
<dbReference type="Proteomes" id="UP000694553">
    <property type="component" value="Unassembled WGS sequence"/>
</dbReference>
<keyword evidence="2" id="KW-1185">Reference proteome</keyword>
<evidence type="ECO:0000313" key="1">
    <source>
        <dbReference type="Ensembl" id="ENSCMUP00000026264.2"/>
    </source>
</evidence>
<accession>A0A8U7MBF3</accession>
<accession>A0A8C3EUV7</accession>
<name>A0A8C3EUV7_CORMO</name>
<organism evidence="1 2">
    <name type="scientific">Corvus moneduloides</name>
    <name type="common">New Caledonian crow</name>
    <dbReference type="NCBI Taxonomy" id="1196302"/>
    <lineage>
        <taxon>Eukaryota</taxon>
        <taxon>Metazoa</taxon>
        <taxon>Chordata</taxon>
        <taxon>Craniata</taxon>
        <taxon>Vertebrata</taxon>
        <taxon>Euteleostomi</taxon>
        <taxon>Archelosauria</taxon>
        <taxon>Archosauria</taxon>
        <taxon>Dinosauria</taxon>
        <taxon>Saurischia</taxon>
        <taxon>Theropoda</taxon>
        <taxon>Coelurosauria</taxon>
        <taxon>Aves</taxon>
        <taxon>Neognathae</taxon>
        <taxon>Neoaves</taxon>
        <taxon>Telluraves</taxon>
        <taxon>Australaves</taxon>
        <taxon>Passeriformes</taxon>
        <taxon>Corvoidea</taxon>
        <taxon>Corvidae</taxon>
        <taxon>Corvus</taxon>
    </lineage>
</organism>
<reference evidence="1" key="3">
    <citation type="submission" date="2025-09" db="UniProtKB">
        <authorList>
            <consortium name="Ensembl"/>
        </authorList>
    </citation>
    <scope>IDENTIFICATION</scope>
</reference>
<reference evidence="2" key="1">
    <citation type="submission" date="2019-10" db="EMBL/GenBank/DDBJ databases">
        <title>Corvus moneduloides (New Caledonian crow) genome, bCorMon1, primary haplotype.</title>
        <authorList>
            <person name="Rutz C."/>
            <person name="Fungtammasan C."/>
            <person name="Mountcastle J."/>
            <person name="Formenti G."/>
            <person name="Chow W."/>
            <person name="Howe K."/>
            <person name="Steele M.P."/>
            <person name="Fernandes J."/>
            <person name="Gilbert M.T.P."/>
            <person name="Fedrigo O."/>
            <person name="Jarvis E.D."/>
            <person name="Gemmell N."/>
        </authorList>
    </citation>
    <scope>NUCLEOTIDE SEQUENCE [LARGE SCALE GENOMIC DNA]</scope>
</reference>
<dbReference type="AlphaFoldDB" id="A0A8C3EUV7"/>
<dbReference type="Ensembl" id="ENSCMUT00000028246.2">
    <property type="protein sequence ID" value="ENSCMUP00000026264.2"/>
    <property type="gene ID" value="ENSCMUG00000015961.2"/>
</dbReference>
<sequence length="86" mass="9971">MPALKDSGCLQWPITVETAETNKCLDKDLEQTPSFFKEFLQNITRPRNPNHSSACCYIYILLWNSLLQIYKGINEKLLFSHLTYSS</sequence>
<reference evidence="1" key="2">
    <citation type="submission" date="2025-08" db="UniProtKB">
        <authorList>
            <consortium name="Ensembl"/>
        </authorList>
    </citation>
    <scope>IDENTIFICATION</scope>
</reference>
<protein>
    <submittedName>
        <fullName evidence="1">Uncharacterized protein</fullName>
    </submittedName>
</protein>